<gene>
    <name evidence="1" type="ORF">MMDA13_gp40</name>
</gene>
<protein>
    <submittedName>
        <fullName evidence="1">Uncharacterized protein</fullName>
    </submittedName>
</protein>
<organism evidence="1 2">
    <name type="scientific">Sphingomonas phage vB_StuS_MMDA13</name>
    <dbReference type="NCBI Taxonomy" id="2686378"/>
    <lineage>
        <taxon>Viruses</taxon>
        <taxon>Duplodnaviria</taxon>
        <taxon>Heunggongvirae</taxon>
        <taxon>Uroviricota</taxon>
        <taxon>Caudoviricetes</taxon>
        <taxon>Queuovirinae</taxon>
        <taxon>Torvergatavirus</taxon>
        <taxon>Torvergatavirus MMDA13</taxon>
    </lineage>
</organism>
<dbReference type="Proteomes" id="UP000515820">
    <property type="component" value="Segment"/>
</dbReference>
<dbReference type="EMBL" id="MN820898">
    <property type="protein sequence ID" value="QHB80473.1"/>
    <property type="molecule type" value="Genomic_DNA"/>
</dbReference>
<keyword evidence="2" id="KW-1185">Reference proteome</keyword>
<sequence>MARYTQAAQERIYMQRVRDLKNMLGHKNVHPKPFEEVLSYGR</sequence>
<reference evidence="1 2" key="1">
    <citation type="journal article" date="2020" name="Viruses">
        <title>Characterization of vB_StuS_MMDA13, a Newly Discovered Bacteriophage Infecting the Agar-Degrading Species Sphingomonas turrisvirgatae.</title>
        <authorList>
            <person name="Marmo P."/>
            <person name="Thaller M.C."/>
            <person name="Di Lallo G."/>
            <person name="Henrici De Angelis L."/>
            <person name="Poerio N."/>
            <person name="De Santis F."/>
            <person name="Fraziano M."/>
            <person name="Migliore L."/>
            <person name="D'Andrea M.M."/>
        </authorList>
    </citation>
    <scope>NUCLEOTIDE SEQUENCE [LARGE SCALE GENOMIC DNA]</scope>
</reference>
<name>A0A7G3PKH4_9CAUD</name>
<proteinExistence type="predicted"/>
<accession>A0A7G3PKH4</accession>
<evidence type="ECO:0000313" key="2">
    <source>
        <dbReference type="Proteomes" id="UP000515820"/>
    </source>
</evidence>
<evidence type="ECO:0000313" key="1">
    <source>
        <dbReference type="EMBL" id="QHB80473.1"/>
    </source>
</evidence>